<keyword evidence="4 7" id="KW-0689">Ribosomal protein</keyword>
<dbReference type="NCBIfam" id="TIGR01032">
    <property type="entry name" value="rplT_bact"/>
    <property type="match status" value="1"/>
</dbReference>
<comment type="similarity">
    <text evidence="1 7 8">Belongs to the bacterial ribosomal protein bL20 family.</text>
</comment>
<evidence type="ECO:0000256" key="7">
    <source>
        <dbReference type="HAMAP-Rule" id="MF_00382"/>
    </source>
</evidence>
<evidence type="ECO:0000256" key="6">
    <source>
        <dbReference type="ARBA" id="ARBA00035172"/>
    </source>
</evidence>
<accession>A0A1F7XK17</accession>
<dbReference type="PRINTS" id="PR00062">
    <property type="entry name" value="RIBOSOMALL20"/>
</dbReference>
<dbReference type="EMBL" id="MGFX01000006">
    <property type="protein sequence ID" value="OGM15402.1"/>
    <property type="molecule type" value="Genomic_DNA"/>
</dbReference>
<dbReference type="GO" id="GO:1990904">
    <property type="term" value="C:ribonucleoprotein complex"/>
    <property type="evidence" value="ECO:0007669"/>
    <property type="project" value="UniProtKB-KW"/>
</dbReference>
<dbReference type="PANTHER" id="PTHR10986">
    <property type="entry name" value="39S RIBOSOMAL PROTEIN L20"/>
    <property type="match status" value="1"/>
</dbReference>
<evidence type="ECO:0000256" key="8">
    <source>
        <dbReference type="RuleBase" id="RU000560"/>
    </source>
</evidence>
<dbReference type="GO" id="GO:0005840">
    <property type="term" value="C:ribosome"/>
    <property type="evidence" value="ECO:0007669"/>
    <property type="project" value="UniProtKB-KW"/>
</dbReference>
<comment type="caution">
    <text evidence="9">The sequence shown here is derived from an EMBL/GenBank/DDBJ whole genome shotgun (WGS) entry which is preliminary data.</text>
</comment>
<evidence type="ECO:0000256" key="2">
    <source>
        <dbReference type="ARBA" id="ARBA00022730"/>
    </source>
</evidence>
<keyword evidence="2 7" id="KW-0699">rRNA-binding</keyword>
<dbReference type="STRING" id="1802485.A2V97_02105"/>
<organism evidence="9 10">
    <name type="scientific">Candidatus Woesebacteria bacterium RBG_16_42_24</name>
    <dbReference type="NCBI Taxonomy" id="1802485"/>
    <lineage>
        <taxon>Bacteria</taxon>
        <taxon>Candidatus Woeseibacteriota</taxon>
    </lineage>
</organism>
<dbReference type="GO" id="GO:0000027">
    <property type="term" value="P:ribosomal large subunit assembly"/>
    <property type="evidence" value="ECO:0007669"/>
    <property type="project" value="UniProtKB-UniRule"/>
</dbReference>
<dbReference type="Proteomes" id="UP000177382">
    <property type="component" value="Unassembled WGS sequence"/>
</dbReference>
<dbReference type="GO" id="GO:0019843">
    <property type="term" value="F:rRNA binding"/>
    <property type="evidence" value="ECO:0007669"/>
    <property type="project" value="UniProtKB-UniRule"/>
</dbReference>
<dbReference type="CDD" id="cd07026">
    <property type="entry name" value="Ribosomal_L20"/>
    <property type="match status" value="1"/>
</dbReference>
<evidence type="ECO:0000256" key="5">
    <source>
        <dbReference type="ARBA" id="ARBA00023274"/>
    </source>
</evidence>
<dbReference type="SUPFAM" id="SSF74731">
    <property type="entry name" value="Ribosomal protein L20"/>
    <property type="match status" value="1"/>
</dbReference>
<keyword evidence="3 7" id="KW-0694">RNA-binding</keyword>
<dbReference type="Pfam" id="PF00453">
    <property type="entry name" value="Ribosomal_L20"/>
    <property type="match status" value="1"/>
</dbReference>
<dbReference type="InterPro" id="IPR005813">
    <property type="entry name" value="Ribosomal_bL20"/>
</dbReference>
<comment type="function">
    <text evidence="7 8">Binds directly to 23S ribosomal RNA and is necessary for the in vitro assembly process of the 50S ribosomal subunit. It is not involved in the protein synthesizing functions of that subunit.</text>
</comment>
<protein>
    <recommendedName>
        <fullName evidence="6 7">Large ribosomal subunit protein bL20</fullName>
    </recommendedName>
</protein>
<dbReference type="HAMAP" id="MF_00382">
    <property type="entry name" value="Ribosomal_bL20"/>
    <property type="match status" value="1"/>
</dbReference>
<proteinExistence type="inferred from homology"/>
<evidence type="ECO:0000256" key="1">
    <source>
        <dbReference type="ARBA" id="ARBA00007698"/>
    </source>
</evidence>
<dbReference type="Gene3D" id="1.10.1900.20">
    <property type="entry name" value="Ribosomal protein L20"/>
    <property type="match status" value="1"/>
</dbReference>
<evidence type="ECO:0000256" key="4">
    <source>
        <dbReference type="ARBA" id="ARBA00022980"/>
    </source>
</evidence>
<keyword evidence="5 7" id="KW-0687">Ribonucleoprotein</keyword>
<evidence type="ECO:0000256" key="3">
    <source>
        <dbReference type="ARBA" id="ARBA00022884"/>
    </source>
</evidence>
<gene>
    <name evidence="7" type="primary">rplT</name>
    <name evidence="9" type="ORF">A2V97_02105</name>
</gene>
<reference evidence="9 10" key="1">
    <citation type="journal article" date="2016" name="Nat. Commun.">
        <title>Thousands of microbial genomes shed light on interconnected biogeochemical processes in an aquifer system.</title>
        <authorList>
            <person name="Anantharaman K."/>
            <person name="Brown C.T."/>
            <person name="Hug L.A."/>
            <person name="Sharon I."/>
            <person name="Castelle C.J."/>
            <person name="Probst A.J."/>
            <person name="Thomas B.C."/>
            <person name="Singh A."/>
            <person name="Wilkins M.J."/>
            <person name="Karaoz U."/>
            <person name="Brodie E.L."/>
            <person name="Williams K.H."/>
            <person name="Hubbard S.S."/>
            <person name="Banfield J.F."/>
        </authorList>
    </citation>
    <scope>NUCLEOTIDE SEQUENCE [LARGE SCALE GENOMIC DNA]</scope>
</reference>
<dbReference type="FunFam" id="1.10.1900.20:FF:000001">
    <property type="entry name" value="50S ribosomal protein L20"/>
    <property type="match status" value="1"/>
</dbReference>
<evidence type="ECO:0000313" key="9">
    <source>
        <dbReference type="EMBL" id="OGM15402.1"/>
    </source>
</evidence>
<dbReference type="GO" id="GO:0003735">
    <property type="term" value="F:structural constituent of ribosome"/>
    <property type="evidence" value="ECO:0007669"/>
    <property type="project" value="InterPro"/>
</dbReference>
<dbReference type="AlphaFoldDB" id="A0A1F7XK17"/>
<dbReference type="PROSITE" id="PS00937">
    <property type="entry name" value="RIBOSOMAL_L20"/>
    <property type="match status" value="1"/>
</dbReference>
<name>A0A1F7XK17_9BACT</name>
<dbReference type="Gene3D" id="6.10.160.10">
    <property type="match status" value="1"/>
</dbReference>
<dbReference type="GO" id="GO:0006412">
    <property type="term" value="P:translation"/>
    <property type="evidence" value="ECO:0007669"/>
    <property type="project" value="InterPro"/>
</dbReference>
<dbReference type="InterPro" id="IPR035566">
    <property type="entry name" value="Ribosomal_protein_bL20_C"/>
</dbReference>
<dbReference type="InterPro" id="IPR049946">
    <property type="entry name" value="RIBOSOMAL_L20_CS"/>
</dbReference>
<sequence length="112" mass="12941">MARVKSTSARRHRKFLARAKGFKQARRVRIQAAKEALLHAGQYAYHGRKLRKRDLRSLWIIRLNSAVREEGLSYSKFVAGLKKAEIELDRKILADIAVNDPNTFKKIVEIVK</sequence>
<evidence type="ECO:0000313" key="10">
    <source>
        <dbReference type="Proteomes" id="UP000177382"/>
    </source>
</evidence>